<accession>A0A711VA43</accession>
<reference evidence="3" key="1">
    <citation type="journal article" date="2018" name="Genome Biol.">
        <title>SKESA: strategic k-mer extension for scrupulous assemblies.</title>
        <authorList>
            <person name="Souvorov A."/>
            <person name="Agarwala R."/>
            <person name="Lipman D.J."/>
        </authorList>
    </citation>
    <scope>NUCLEOTIDE SEQUENCE</scope>
    <source>
        <strain evidence="3">Salmonella enterica subsp. enterica</strain>
    </source>
</reference>
<dbReference type="AlphaFoldDB" id="A0A711VA43"/>
<gene>
    <name evidence="3" type="ORF">G1H57_22765</name>
</gene>
<evidence type="ECO:0000313" key="3">
    <source>
        <dbReference type="EMBL" id="HAD2569738.1"/>
    </source>
</evidence>
<evidence type="ECO:0000256" key="2">
    <source>
        <dbReference type="ARBA" id="ARBA00022705"/>
    </source>
</evidence>
<comment type="caution">
    <text evidence="3">The sequence shown here is derived from an EMBL/GenBank/DDBJ whole genome shotgun (WGS) entry which is preliminary data.</text>
</comment>
<evidence type="ECO:0000256" key="1">
    <source>
        <dbReference type="ARBA" id="ARBA00008909"/>
    </source>
</evidence>
<organism evidence="3">
    <name type="scientific">Salmonella enterica I</name>
    <dbReference type="NCBI Taxonomy" id="59201"/>
    <lineage>
        <taxon>Bacteria</taxon>
        <taxon>Pseudomonadati</taxon>
        <taxon>Pseudomonadota</taxon>
        <taxon>Gammaproteobacteria</taxon>
        <taxon>Enterobacterales</taxon>
        <taxon>Enterobacteriaceae</taxon>
        <taxon>Salmonella</taxon>
    </lineage>
</organism>
<sequence length="492" mass="57933">MFTGISVFNKNRSVNRPDNLKEFASVNGERITERKKETFNIALSMKSKGEDLQDETLTKRAERSLKCSSFRYIATVNGQAQTLFTHRCKGRHCQECQRIKAYIWQKKTESIFPKLEENYLNAKYLFATFTIKNPKITDLRVVLSVMNKAANRLFKMKKYKDFILGGIRSTEITRGKSGADECHPHFHFLLMVKGNYGKKYYVNQEDWGKDWGDCLAYECDRVGYPYNPIDYPRGFPIVDVVRAMDKEKKIEITNKNIKNSGEAIINYVLKYSVKGSDILDHKKGKNDDWFFEFDKQIKGCRMITPVGIFKKYLSEIKKDPFDYEIEKAKIEDRLGQGYQVNKAIFKKGDYKLENKKDNEGYLLEALEAKAYNYQQLYLTMYSDYIKFYNDTNKEIFKLDDKLEEIYFNDESKVNIELKISIESKLGRLLLIQEDRKKRINNTIESLKRVGYLKEEKGLYYDEWGSLWATFEIEKPNIEIVEVNDFADMFEVW</sequence>
<dbReference type="InterPro" id="IPR000989">
    <property type="entry name" value="Rep"/>
</dbReference>
<proteinExistence type="inferred from homology"/>
<protein>
    <submittedName>
        <fullName evidence="3">Uncharacterized protein</fullName>
    </submittedName>
</protein>
<name>A0A711VA43_SALET</name>
<dbReference type="GO" id="GO:0003677">
    <property type="term" value="F:DNA binding"/>
    <property type="evidence" value="ECO:0007669"/>
    <property type="project" value="InterPro"/>
</dbReference>
<dbReference type="EMBL" id="DAAODK010000026">
    <property type="protein sequence ID" value="HAD2569738.1"/>
    <property type="molecule type" value="Genomic_DNA"/>
</dbReference>
<dbReference type="GO" id="GO:0006260">
    <property type="term" value="P:DNA replication"/>
    <property type="evidence" value="ECO:0007669"/>
    <property type="project" value="UniProtKB-KW"/>
</dbReference>
<comment type="similarity">
    <text evidence="1">Belongs to the Gram-positive plasmids replication protein type 1 family.</text>
</comment>
<dbReference type="Pfam" id="PF01446">
    <property type="entry name" value="Rep_1"/>
    <property type="match status" value="1"/>
</dbReference>
<keyword evidence="2" id="KW-0235">DNA replication</keyword>
<reference evidence="3" key="2">
    <citation type="submission" date="2019-01" db="EMBL/GenBank/DDBJ databases">
        <authorList>
            <consortium name="NCBI Pathogen Detection Project"/>
        </authorList>
    </citation>
    <scope>NUCLEOTIDE SEQUENCE</scope>
    <source>
        <strain evidence="3">Salmonella enterica subsp. enterica</strain>
    </source>
</reference>